<dbReference type="Pfam" id="PF03466">
    <property type="entry name" value="LysR_substrate"/>
    <property type="match status" value="1"/>
</dbReference>
<evidence type="ECO:0000313" key="7">
    <source>
        <dbReference type="Proteomes" id="UP001324993"/>
    </source>
</evidence>
<dbReference type="Gene3D" id="1.10.10.10">
    <property type="entry name" value="Winged helix-like DNA-binding domain superfamily/Winged helix DNA-binding domain"/>
    <property type="match status" value="1"/>
</dbReference>
<proteinExistence type="inferred from homology"/>
<keyword evidence="7" id="KW-1185">Reference proteome</keyword>
<dbReference type="PRINTS" id="PR00039">
    <property type="entry name" value="HTHLYSR"/>
</dbReference>
<sequence length="291" mass="32250">MIPQLRSFLAVLEEGSLHRAADRLNISQSALSRQMQALEHEVGGALLNRSSTGVQATPGGRALAERTQQLLESYDANLRDVRRIIRGDDQELRIGYLGSAFEDHFAPALEAFSRLKPETKVKLIDLFPSEQIIELRRGNLDMALTLELGNLLGRDFHTKKVAEVSSVVCLASEHPLASRQTIALAELKDETFLIASDSEHFGLRRRMTQLCQTFGKFRPKISGTSEDLSDAFTAVANEGFVVVMPAFLRDQKRPGMVIIPVCDEGATWDLIVAWHKGDSAKPLRTLLDTLS</sequence>
<dbReference type="InterPro" id="IPR000847">
    <property type="entry name" value="LysR_HTH_N"/>
</dbReference>
<evidence type="ECO:0000313" key="6">
    <source>
        <dbReference type="EMBL" id="WPJ97551.1"/>
    </source>
</evidence>
<keyword evidence="3" id="KW-0238">DNA-binding</keyword>
<dbReference type="PROSITE" id="PS50931">
    <property type="entry name" value="HTH_LYSR"/>
    <property type="match status" value="1"/>
</dbReference>
<keyword evidence="2" id="KW-0805">Transcription regulation</keyword>
<dbReference type="SUPFAM" id="SSF46785">
    <property type="entry name" value="Winged helix' DNA-binding domain"/>
    <property type="match status" value="1"/>
</dbReference>
<dbReference type="CDD" id="cd08414">
    <property type="entry name" value="PBP2_LTTR_aromatics_like"/>
    <property type="match status" value="1"/>
</dbReference>
<dbReference type="InterPro" id="IPR005119">
    <property type="entry name" value="LysR_subst-bd"/>
</dbReference>
<accession>A0ABZ0RR12</accession>
<evidence type="ECO:0000256" key="1">
    <source>
        <dbReference type="ARBA" id="ARBA00009437"/>
    </source>
</evidence>
<comment type="similarity">
    <text evidence="1">Belongs to the LysR transcriptional regulatory family.</text>
</comment>
<protein>
    <submittedName>
        <fullName evidence="6">LysR substrate-binding domain-containing protein</fullName>
    </submittedName>
</protein>
<dbReference type="PANTHER" id="PTHR30346:SF17">
    <property type="entry name" value="LYSR FAMILY TRANSCRIPTIONAL REGULATOR"/>
    <property type="match status" value="1"/>
</dbReference>
<dbReference type="Gene3D" id="3.40.190.10">
    <property type="entry name" value="Periplasmic binding protein-like II"/>
    <property type="match status" value="2"/>
</dbReference>
<evidence type="ECO:0000256" key="4">
    <source>
        <dbReference type="ARBA" id="ARBA00023163"/>
    </source>
</evidence>
<name>A0ABZ0RR12_9BACT</name>
<reference evidence="6 7" key="1">
    <citation type="submission" date="2023-11" db="EMBL/GenBank/DDBJ databases">
        <title>Coraliomargarita sp. nov., isolated from marine algae.</title>
        <authorList>
            <person name="Lee J.K."/>
            <person name="Baek J.H."/>
            <person name="Kim J.M."/>
            <person name="Choi D.G."/>
            <person name="Jeon C.O."/>
        </authorList>
    </citation>
    <scope>NUCLEOTIDE SEQUENCE [LARGE SCALE GENOMIC DNA]</scope>
    <source>
        <strain evidence="6 7">J2-16</strain>
    </source>
</reference>
<dbReference type="InterPro" id="IPR036388">
    <property type="entry name" value="WH-like_DNA-bd_sf"/>
</dbReference>
<feature type="domain" description="HTH lysR-type" evidence="5">
    <location>
        <begin position="1"/>
        <end position="57"/>
    </location>
</feature>
<evidence type="ECO:0000256" key="2">
    <source>
        <dbReference type="ARBA" id="ARBA00023015"/>
    </source>
</evidence>
<evidence type="ECO:0000259" key="5">
    <source>
        <dbReference type="PROSITE" id="PS50931"/>
    </source>
</evidence>
<organism evidence="6 7">
    <name type="scientific">Coraliomargarita algicola</name>
    <dbReference type="NCBI Taxonomy" id="3092156"/>
    <lineage>
        <taxon>Bacteria</taxon>
        <taxon>Pseudomonadati</taxon>
        <taxon>Verrucomicrobiota</taxon>
        <taxon>Opitutia</taxon>
        <taxon>Puniceicoccales</taxon>
        <taxon>Coraliomargaritaceae</taxon>
        <taxon>Coraliomargarita</taxon>
    </lineage>
</organism>
<dbReference type="EMBL" id="CP138858">
    <property type="protein sequence ID" value="WPJ97551.1"/>
    <property type="molecule type" value="Genomic_DNA"/>
</dbReference>
<dbReference type="RefSeq" id="WP_319834393.1">
    <property type="nucleotide sequence ID" value="NZ_CP138858.1"/>
</dbReference>
<keyword evidence="4" id="KW-0804">Transcription</keyword>
<dbReference type="InterPro" id="IPR036390">
    <property type="entry name" value="WH_DNA-bd_sf"/>
</dbReference>
<gene>
    <name evidence="6" type="ORF">SH580_07485</name>
</gene>
<dbReference type="Proteomes" id="UP001324993">
    <property type="component" value="Chromosome"/>
</dbReference>
<dbReference type="Pfam" id="PF00126">
    <property type="entry name" value="HTH_1"/>
    <property type="match status" value="1"/>
</dbReference>
<dbReference type="PANTHER" id="PTHR30346">
    <property type="entry name" value="TRANSCRIPTIONAL DUAL REGULATOR HCAR-RELATED"/>
    <property type="match status" value="1"/>
</dbReference>
<dbReference type="SUPFAM" id="SSF53850">
    <property type="entry name" value="Periplasmic binding protein-like II"/>
    <property type="match status" value="1"/>
</dbReference>
<evidence type="ECO:0000256" key="3">
    <source>
        <dbReference type="ARBA" id="ARBA00023125"/>
    </source>
</evidence>